<dbReference type="OrthoDB" id="1932595at2759"/>
<proteinExistence type="predicted"/>
<dbReference type="InterPro" id="IPR029480">
    <property type="entry name" value="Transpos_assoc"/>
</dbReference>
<organism evidence="4 5">
    <name type="scientific">Mikania micrantha</name>
    <name type="common">bitter vine</name>
    <dbReference type="NCBI Taxonomy" id="192012"/>
    <lineage>
        <taxon>Eukaryota</taxon>
        <taxon>Viridiplantae</taxon>
        <taxon>Streptophyta</taxon>
        <taxon>Embryophyta</taxon>
        <taxon>Tracheophyta</taxon>
        <taxon>Spermatophyta</taxon>
        <taxon>Magnoliopsida</taxon>
        <taxon>eudicotyledons</taxon>
        <taxon>Gunneridae</taxon>
        <taxon>Pentapetalae</taxon>
        <taxon>asterids</taxon>
        <taxon>campanulids</taxon>
        <taxon>Asterales</taxon>
        <taxon>Asteraceae</taxon>
        <taxon>Asteroideae</taxon>
        <taxon>Heliantheae alliance</taxon>
        <taxon>Eupatorieae</taxon>
        <taxon>Mikania</taxon>
    </lineage>
</organism>
<sequence length="244" mass="28472">MTLDKSWTKITNKVDPKFIKGAIAFAERGEAYIDSEGLIHCPCRKCVNARKHVPKVVGDYIIHNVFESTYNVWLHHSEHLPDYETDETNNKCEESENEPNDGVNDLLDDAFHTNNEIEHENFRQDADFTERHSNPNVEKLFVDMEKSLFSGCDEFSVLRFLLELMNVKVTCKIINMSMDMISNLLSRAFKDANLPKNHYEAKKYLRTLGLGYESNRRLADNEVIGRFLHIFSRLFFFLIVIIRF</sequence>
<comment type="caution">
    <text evidence="4">The sequence shown here is derived from an EMBL/GenBank/DDBJ whole genome shotgun (WGS) entry which is preliminary data.</text>
</comment>
<feature type="domain" description="Transposase-associated" evidence="3">
    <location>
        <begin position="5"/>
        <end position="78"/>
    </location>
</feature>
<keyword evidence="2" id="KW-0812">Transmembrane</keyword>
<feature type="transmembrane region" description="Helical" evidence="2">
    <location>
        <begin position="223"/>
        <end position="242"/>
    </location>
</feature>
<dbReference type="Pfam" id="PF13963">
    <property type="entry name" value="Transpos_assoc"/>
    <property type="match status" value="1"/>
</dbReference>
<name>A0A5N6LUF0_9ASTR</name>
<feature type="region of interest" description="Disordered" evidence="1">
    <location>
        <begin position="84"/>
        <end position="103"/>
    </location>
</feature>
<dbReference type="AlphaFoldDB" id="A0A5N6LUF0"/>
<keyword evidence="2" id="KW-1133">Transmembrane helix</keyword>
<keyword evidence="5" id="KW-1185">Reference proteome</keyword>
<gene>
    <name evidence="4" type="ORF">E3N88_38595</name>
</gene>
<dbReference type="Proteomes" id="UP000326396">
    <property type="component" value="Linkage Group LG8"/>
</dbReference>
<evidence type="ECO:0000313" key="4">
    <source>
        <dbReference type="EMBL" id="KAD2805218.1"/>
    </source>
</evidence>
<reference evidence="4 5" key="1">
    <citation type="submission" date="2019-05" db="EMBL/GenBank/DDBJ databases">
        <title>Mikania micrantha, genome provides insights into the molecular mechanism of rapid growth.</title>
        <authorList>
            <person name="Liu B."/>
        </authorList>
    </citation>
    <scope>NUCLEOTIDE SEQUENCE [LARGE SCALE GENOMIC DNA]</scope>
    <source>
        <strain evidence="4">NLD-2019</strain>
        <tissue evidence="4">Leaf</tissue>
    </source>
</reference>
<evidence type="ECO:0000256" key="2">
    <source>
        <dbReference type="SAM" id="Phobius"/>
    </source>
</evidence>
<keyword evidence="2" id="KW-0472">Membrane</keyword>
<feature type="compositionally biased region" description="Basic and acidic residues" evidence="1">
    <location>
        <begin position="84"/>
        <end position="94"/>
    </location>
</feature>
<evidence type="ECO:0000259" key="3">
    <source>
        <dbReference type="Pfam" id="PF13963"/>
    </source>
</evidence>
<evidence type="ECO:0000313" key="5">
    <source>
        <dbReference type="Proteomes" id="UP000326396"/>
    </source>
</evidence>
<protein>
    <recommendedName>
        <fullName evidence="3">Transposase-associated domain-containing protein</fullName>
    </recommendedName>
</protein>
<evidence type="ECO:0000256" key="1">
    <source>
        <dbReference type="SAM" id="MobiDB-lite"/>
    </source>
</evidence>
<accession>A0A5N6LUF0</accession>
<dbReference type="EMBL" id="SZYD01000018">
    <property type="protein sequence ID" value="KAD2805218.1"/>
    <property type="molecule type" value="Genomic_DNA"/>
</dbReference>